<organism evidence="1 2">
    <name type="scientific">Pseudobowmanella zhangzhouensis</name>
    <dbReference type="NCBI Taxonomy" id="1537679"/>
    <lineage>
        <taxon>Bacteria</taxon>
        <taxon>Pseudomonadati</taxon>
        <taxon>Pseudomonadota</taxon>
        <taxon>Gammaproteobacteria</taxon>
        <taxon>Alteromonadales</taxon>
        <taxon>Alteromonadaceae</taxon>
    </lineage>
</organism>
<dbReference type="InterPro" id="IPR019231">
    <property type="entry name" value="DUF2170"/>
</dbReference>
<evidence type="ECO:0000313" key="2">
    <source>
        <dbReference type="Proteomes" id="UP001596364"/>
    </source>
</evidence>
<dbReference type="EMBL" id="JBHSUS010000001">
    <property type="protein sequence ID" value="MFC6441433.1"/>
    <property type="molecule type" value="Genomic_DNA"/>
</dbReference>
<accession>A0ABW1XMT6</accession>
<reference evidence="2" key="1">
    <citation type="journal article" date="2019" name="Int. J. Syst. Evol. Microbiol.">
        <title>The Global Catalogue of Microorganisms (GCM) 10K type strain sequencing project: providing services to taxonomists for standard genome sequencing and annotation.</title>
        <authorList>
            <consortium name="The Broad Institute Genomics Platform"/>
            <consortium name="The Broad Institute Genome Sequencing Center for Infectious Disease"/>
            <person name="Wu L."/>
            <person name="Ma J."/>
        </authorList>
    </citation>
    <scope>NUCLEOTIDE SEQUENCE [LARGE SCALE GENOMIC DNA]</scope>
    <source>
        <strain evidence="2">CGMCC 1.16031</strain>
    </source>
</reference>
<proteinExistence type="predicted"/>
<name>A0ABW1XMT6_9ALTE</name>
<dbReference type="Proteomes" id="UP001596364">
    <property type="component" value="Unassembled WGS sequence"/>
</dbReference>
<comment type="caution">
    <text evidence="1">The sequence shown here is derived from an EMBL/GenBank/DDBJ whole genome shotgun (WGS) entry which is preliminary data.</text>
</comment>
<dbReference type="RefSeq" id="WP_131257805.1">
    <property type="nucleotide sequence ID" value="NZ_JBHSUS010000001.1"/>
</dbReference>
<keyword evidence="2" id="KW-1185">Reference proteome</keyword>
<sequence>MSWTVETIEQQFIESGFFARYDIVAQRREDSLLLTFTTRGDLPVVLVVGEKQILAEVALVERDEFTDPKEIDYRLLTTHKYLPLSCIAIQSIAGTDWYVLFGALSIHSKIEVIGEELIELVNNTFSVIDALEPLYKFNN</sequence>
<protein>
    <submittedName>
        <fullName evidence="1">DUF2170 family protein</fullName>
    </submittedName>
</protein>
<gene>
    <name evidence="1" type="ORF">ACFP85_14870</name>
</gene>
<dbReference type="Pfam" id="PF09938">
    <property type="entry name" value="DUF2170"/>
    <property type="match status" value="1"/>
</dbReference>
<evidence type="ECO:0000313" key="1">
    <source>
        <dbReference type="EMBL" id="MFC6441433.1"/>
    </source>
</evidence>